<gene>
    <name evidence="8" type="primary">intu</name>
    <name evidence="8" type="ORF">TNCT_465291</name>
</gene>
<dbReference type="GO" id="GO:0060271">
    <property type="term" value="P:cilium assembly"/>
    <property type="evidence" value="ECO:0007669"/>
    <property type="project" value="InterPro"/>
</dbReference>
<dbReference type="GO" id="GO:0016192">
    <property type="term" value="P:vesicle-mediated transport"/>
    <property type="evidence" value="ECO:0007669"/>
    <property type="project" value="InterPro"/>
</dbReference>
<comment type="caution">
    <text evidence="8">The sequence shown here is derived from an EMBL/GenBank/DDBJ whole genome shotgun (WGS) entry which is preliminary data.</text>
</comment>
<keyword evidence="2" id="KW-0217">Developmental protein</keyword>
<evidence type="ECO:0000259" key="5">
    <source>
        <dbReference type="Pfam" id="PF19031"/>
    </source>
</evidence>
<feature type="region of interest" description="Disordered" evidence="4">
    <location>
        <begin position="707"/>
        <end position="738"/>
    </location>
</feature>
<evidence type="ECO:0000313" key="9">
    <source>
        <dbReference type="Proteomes" id="UP000887116"/>
    </source>
</evidence>
<dbReference type="InterPro" id="IPR043988">
    <property type="entry name" value="CCZ1/INTU_longin_2"/>
</dbReference>
<dbReference type="Pfam" id="PF19032">
    <property type="entry name" value="Intu_longin_2"/>
    <property type="match status" value="1"/>
</dbReference>
<dbReference type="Pfam" id="PF19033">
    <property type="entry name" value="Intu_longin_3"/>
    <property type="match status" value="1"/>
</dbReference>
<reference evidence="8" key="1">
    <citation type="submission" date="2020-07" db="EMBL/GenBank/DDBJ databases">
        <title>Multicomponent nature underlies the extraordinary mechanical properties of spider dragline silk.</title>
        <authorList>
            <person name="Kono N."/>
            <person name="Nakamura H."/>
            <person name="Mori M."/>
            <person name="Yoshida Y."/>
            <person name="Ohtoshi R."/>
            <person name="Malay A.D."/>
            <person name="Moran D.A.P."/>
            <person name="Tomita M."/>
            <person name="Numata K."/>
            <person name="Arakawa K."/>
        </authorList>
    </citation>
    <scope>NUCLEOTIDE SEQUENCE</scope>
</reference>
<dbReference type="OrthoDB" id="10263272at2759"/>
<sequence>MAENLDNASECSSEYCDSDSCGSSCCSGSDDELQYFPWLEKVGSRGELFYIEPSFSFHTDHETCPINSDPNSSYQTPVNQTKSKLNPAEKFKKWMKKRKRKVRKSFPLLKQNKFNDDINDNVFLDPLLSLPSRDVYIEVDSTKQTLGRRVSLCEELLGLELGLFEDMSHWSLENKIKILGFIPGHDIPDIKPGDWLISINDITLDFHNLDEVLRGLTLPSKVKLTVSTLYSKTASKSGSIPDHDSILEELLGNSDVINESKSQLLCVPHGIFYLVIEDESVTNEGVVYKFPNEDTPLFQLKGMFITLSHMISDIASPPLLSCSLSIQGELVHVSFVKEGNGTFVLALPGRCCTIAESQHFVTNLVKLLKFQFSSVKIAFAIGNQNSQLDNFFTIFFKHYLSKYSRKKRMFDSHLLEILPSVHWLPLPIDLKTEVDDILSELESSDFGSLSDGFDGNQRIYSILGSCLFYKGYLLSNHLPKNDLLDIHLFLHYHRLLYLTKKQAVSEIIIWNEIFPSRRQEPSNPDPDFIEVQGRWFLLIVAMNHCILSIILEAGGCALLAEGHPPPEPFYVEEVQNTLIILHDCGITSGIEKILHQCLPPLAPPHLFMKEHSSVRNLFSSIFSNASSSSSLNSSSKNIGSTCNQTITGLEKVGQKITQDISLDRSDDFEAERQQLLFAMGPADGESDVDSSYSDVSNENLYTRQSSRSYSFSTGSTTESAGSGEFSNQQAQSFKRTTSNNSDMNNLHIGYENCLLESTSHVVAGCENTLFQYLHMDPVEGVFLAPIQDVTVLHESALKDIWDNFYRCCLNLRTVFARSLRNEEIIKLSTLTKYGVNTFLRNAYEQGVLFRYTPKDNAKQKISMTFWVVGRLFFSPEPRELYVCYHDSSHQDIVEIAFRLGFGLSM</sequence>
<protein>
    <submittedName>
        <fullName evidence="8">Protein inturned</fullName>
    </submittedName>
</protein>
<evidence type="ECO:0000313" key="8">
    <source>
        <dbReference type="EMBL" id="GFR03340.1"/>
    </source>
</evidence>
<feature type="domain" description="CCZ1/INTU second Longin" evidence="6">
    <location>
        <begin position="462"/>
        <end position="578"/>
    </location>
</feature>
<feature type="compositionally biased region" description="Low complexity" evidence="4">
    <location>
        <begin position="707"/>
        <end position="726"/>
    </location>
</feature>
<feature type="domain" description="CCZ1/INTU/HSP4 first Longin" evidence="5">
    <location>
        <begin position="278"/>
        <end position="372"/>
    </location>
</feature>
<comment type="subcellular location">
    <subcellularLocation>
        <location evidence="1">Cytoplasm</location>
    </subcellularLocation>
</comment>
<dbReference type="GO" id="GO:0007399">
    <property type="term" value="P:nervous system development"/>
    <property type="evidence" value="ECO:0007669"/>
    <property type="project" value="TreeGrafter"/>
</dbReference>
<dbReference type="InterPro" id="IPR039151">
    <property type="entry name" value="INTU"/>
</dbReference>
<evidence type="ECO:0000256" key="3">
    <source>
        <dbReference type="ARBA" id="ARBA00022490"/>
    </source>
</evidence>
<proteinExistence type="predicted"/>
<dbReference type="Pfam" id="PF19031">
    <property type="entry name" value="Intu_longin_1"/>
    <property type="match status" value="1"/>
</dbReference>
<dbReference type="PANTHER" id="PTHR21082">
    <property type="entry name" value="PROTEIN INTURNED"/>
    <property type="match status" value="1"/>
</dbReference>
<keyword evidence="3" id="KW-0963">Cytoplasm</keyword>
<dbReference type="InterPro" id="IPR043989">
    <property type="entry name" value="CCZ1/INTU/HSP4_longin_3"/>
</dbReference>
<feature type="compositionally biased region" description="Polar residues" evidence="4">
    <location>
        <begin position="727"/>
        <end position="738"/>
    </location>
</feature>
<accession>A0A8X6LB79</accession>
<evidence type="ECO:0000259" key="6">
    <source>
        <dbReference type="Pfam" id="PF19032"/>
    </source>
</evidence>
<dbReference type="PANTHER" id="PTHR21082:SF4">
    <property type="entry name" value="PROTEIN INTURNED"/>
    <property type="match status" value="1"/>
</dbReference>
<evidence type="ECO:0000259" key="7">
    <source>
        <dbReference type="Pfam" id="PF19033"/>
    </source>
</evidence>
<dbReference type="GO" id="GO:0005737">
    <property type="term" value="C:cytoplasm"/>
    <property type="evidence" value="ECO:0007669"/>
    <property type="project" value="UniProtKB-SubCell"/>
</dbReference>
<dbReference type="EMBL" id="BMAO01025527">
    <property type="protein sequence ID" value="GFR03340.1"/>
    <property type="molecule type" value="Genomic_DNA"/>
</dbReference>
<evidence type="ECO:0000256" key="2">
    <source>
        <dbReference type="ARBA" id="ARBA00022473"/>
    </source>
</evidence>
<dbReference type="Proteomes" id="UP000887116">
    <property type="component" value="Unassembled WGS sequence"/>
</dbReference>
<name>A0A8X6LB79_TRICU</name>
<evidence type="ECO:0000256" key="1">
    <source>
        <dbReference type="ARBA" id="ARBA00004496"/>
    </source>
</evidence>
<dbReference type="AlphaFoldDB" id="A0A8X6LB79"/>
<feature type="domain" description="CCZ1/INTU/HPS4 third Longin" evidence="7">
    <location>
        <begin position="766"/>
        <end position="899"/>
    </location>
</feature>
<evidence type="ECO:0000256" key="4">
    <source>
        <dbReference type="SAM" id="MobiDB-lite"/>
    </source>
</evidence>
<organism evidence="8 9">
    <name type="scientific">Trichonephila clavata</name>
    <name type="common">Joro spider</name>
    <name type="synonym">Nephila clavata</name>
    <dbReference type="NCBI Taxonomy" id="2740835"/>
    <lineage>
        <taxon>Eukaryota</taxon>
        <taxon>Metazoa</taxon>
        <taxon>Ecdysozoa</taxon>
        <taxon>Arthropoda</taxon>
        <taxon>Chelicerata</taxon>
        <taxon>Arachnida</taxon>
        <taxon>Araneae</taxon>
        <taxon>Araneomorphae</taxon>
        <taxon>Entelegynae</taxon>
        <taxon>Araneoidea</taxon>
        <taxon>Nephilidae</taxon>
        <taxon>Trichonephila</taxon>
    </lineage>
</organism>
<keyword evidence="9" id="KW-1185">Reference proteome</keyword>
<dbReference type="GO" id="GO:0005929">
    <property type="term" value="C:cilium"/>
    <property type="evidence" value="ECO:0007669"/>
    <property type="project" value="TreeGrafter"/>
</dbReference>
<dbReference type="GO" id="GO:0001736">
    <property type="term" value="P:establishment of planar polarity"/>
    <property type="evidence" value="ECO:0007669"/>
    <property type="project" value="InterPro"/>
</dbReference>
<dbReference type="InterPro" id="IPR043987">
    <property type="entry name" value="CCZ1/INTU/HSP4_longin_1"/>
</dbReference>